<name>A0A4Z1PU18_9PEZI</name>
<proteinExistence type="predicted"/>
<dbReference type="EMBL" id="SNSC02000002">
    <property type="protein sequence ID" value="TID26469.1"/>
    <property type="molecule type" value="Genomic_DNA"/>
</dbReference>
<feature type="compositionally biased region" description="Low complexity" evidence="1">
    <location>
        <begin position="39"/>
        <end position="49"/>
    </location>
</feature>
<dbReference type="AlphaFoldDB" id="A0A4Z1PU18"/>
<accession>A0A4Z1PU18</accession>
<evidence type="ECO:0000313" key="2">
    <source>
        <dbReference type="EMBL" id="TID26469.1"/>
    </source>
</evidence>
<feature type="compositionally biased region" description="Basic and acidic residues" evidence="1">
    <location>
        <begin position="7"/>
        <end position="17"/>
    </location>
</feature>
<reference evidence="2 3" key="1">
    <citation type="submission" date="2019-04" db="EMBL/GenBank/DDBJ databases">
        <title>High contiguity whole genome sequence and gene annotation resource for two Venturia nashicola isolates.</title>
        <authorList>
            <person name="Prokchorchik M."/>
            <person name="Won K."/>
            <person name="Lee Y."/>
            <person name="Choi E.D."/>
            <person name="Segonzac C."/>
            <person name="Sohn K.H."/>
        </authorList>
    </citation>
    <scope>NUCLEOTIDE SEQUENCE [LARGE SCALE GENOMIC DNA]</scope>
    <source>
        <strain evidence="2 3">PRI2</strain>
    </source>
</reference>
<sequence>MEYQYQPEHHQRSEYRRAQSNNYPTPPRSSSPKNDESFAPAAPAALPTPSETESFIPPQPSYSKSNLEAYQNGHHQYYPHEQHSEYPPQKPVYYNELAQYHAKGREGQGRDTEEQHSTSTPQRSSSYNELTHYHAKSRDPQGQSSTSTPRTPSYNIHTLGIEDEQHTTHSRKASHPPSRLGIDDGYASTHSRKVSQPSSRPYSPLHRSRTPLSPYNTSRARPRPGFLKRISTRCKTLVKWIVSLGKRHPILFGLATFLPVMAIAVGVKVARNIGRLFGGIRKFSAGGTFIEPFADFKGLAGAKSELHGVLKVVHMYANHWCKVSPSPWPRTLSMLLEIFFMEHKKF</sequence>
<feature type="region of interest" description="Disordered" evidence="1">
    <location>
        <begin position="1"/>
        <end position="223"/>
    </location>
</feature>
<feature type="compositionally biased region" description="Polar residues" evidence="1">
    <location>
        <begin position="140"/>
        <end position="156"/>
    </location>
</feature>
<evidence type="ECO:0000313" key="3">
    <source>
        <dbReference type="Proteomes" id="UP000298493"/>
    </source>
</evidence>
<dbReference type="Proteomes" id="UP000298493">
    <property type="component" value="Unassembled WGS sequence"/>
</dbReference>
<feature type="compositionally biased region" description="Polar residues" evidence="1">
    <location>
        <begin position="210"/>
        <end position="219"/>
    </location>
</feature>
<comment type="caution">
    <text evidence="2">The sequence shown here is derived from an EMBL/GenBank/DDBJ whole genome shotgun (WGS) entry which is preliminary data.</text>
</comment>
<organism evidence="2 3">
    <name type="scientific">Venturia nashicola</name>
    <dbReference type="NCBI Taxonomy" id="86259"/>
    <lineage>
        <taxon>Eukaryota</taxon>
        <taxon>Fungi</taxon>
        <taxon>Dikarya</taxon>
        <taxon>Ascomycota</taxon>
        <taxon>Pezizomycotina</taxon>
        <taxon>Dothideomycetes</taxon>
        <taxon>Pleosporomycetidae</taxon>
        <taxon>Venturiales</taxon>
        <taxon>Venturiaceae</taxon>
        <taxon>Venturia</taxon>
    </lineage>
</organism>
<dbReference type="OrthoDB" id="3543556at2759"/>
<evidence type="ECO:0000256" key="1">
    <source>
        <dbReference type="SAM" id="MobiDB-lite"/>
    </source>
</evidence>
<keyword evidence="3" id="KW-1185">Reference proteome</keyword>
<gene>
    <name evidence="2" type="ORF">E6O75_ATG00962</name>
</gene>
<feature type="compositionally biased region" description="Basic and acidic residues" evidence="1">
    <location>
        <begin position="103"/>
        <end position="116"/>
    </location>
</feature>
<feature type="compositionally biased region" description="Polar residues" evidence="1">
    <location>
        <begin position="117"/>
        <end position="129"/>
    </location>
</feature>
<protein>
    <submittedName>
        <fullName evidence="2">Uncharacterized protein</fullName>
    </submittedName>
</protein>